<gene>
    <name evidence="2" type="ORF">CK556_00420</name>
</gene>
<dbReference type="STRING" id="1336232.GCA_000518825_00617"/>
<dbReference type="PANTHER" id="PTHR30572:SF4">
    <property type="entry name" value="ABC TRANSPORTER PERMEASE YTRF"/>
    <property type="match status" value="1"/>
</dbReference>
<feature type="transmembrane region" description="Helical" evidence="1">
    <location>
        <begin position="1106"/>
        <end position="1130"/>
    </location>
</feature>
<keyword evidence="1" id="KW-0812">Transmembrane</keyword>
<dbReference type="GO" id="GO:0022857">
    <property type="term" value="F:transmembrane transporter activity"/>
    <property type="evidence" value="ECO:0007669"/>
    <property type="project" value="TreeGrafter"/>
</dbReference>
<keyword evidence="1" id="KW-0472">Membrane</keyword>
<dbReference type="GO" id="GO:0005886">
    <property type="term" value="C:plasma membrane"/>
    <property type="evidence" value="ECO:0007669"/>
    <property type="project" value="TreeGrafter"/>
</dbReference>
<dbReference type="EMBL" id="CP023173">
    <property type="protein sequence ID" value="ASZ08830.1"/>
    <property type="molecule type" value="Genomic_DNA"/>
</dbReference>
<keyword evidence="1" id="KW-1133">Transmembrane helix</keyword>
<keyword evidence="3" id="KW-1185">Reference proteome</keyword>
<dbReference type="AlphaFoldDB" id="A0A249SMI5"/>
<accession>A0A249SMI5</accession>
<name>A0A249SMI5_9MOLU</name>
<sequence length="1186" mass="137581">MRLRLIIKQSWKDYKNKGILYLVFILFLTIVLGVILGIISFLTYAEFNLNQAYQTRYAGQIYVSNNLASQEKYKSDPSELDPELEFGSIIDKNGKLREYILSNIYEETKNEITFDKLEYTINSYIDFLGKYAKGNIENFSNWIDEEKINEYHGYKIEDIRIFKKINDDLDKNLSYISGELMLLYYYDTLTDFDFWAYPNRWGLTDEFKNSIIVTLSPSYENNFKTLEEYEEHPEFHRSSANDFVVYEDRDTKSFSSKDQEKIYKGEFVYVTPKYLEVNNLSIGDKVNYIYNDSYFEMIIKGTMITPHSTTMNDNQGNVLFDYRGYQKAFDSKRLNNQKLLVLEQNNSVSYTYEKLSKSLNENFVMKGYGIEPQTKYEQIYLIWDNSFQDNVFTITLFLLNKILTIVIIGLILVVFIVFYFMSENFLRLQRQTFYNLKAMGCNNFSLTLISSISAILPIIISFILSFFIVIPMSNMLSTAVKTAFSFYWPTIMITWKFVMFSFLILFMIFSIFLFNNFIVLSGRKSKINKFKESKKPSAPIIYIKKFMLPLPSRTRIGLSFALLNIAKNIYCFIILMLAFSVILFTFQFNVSVKNSANSMVEFAYPDVSIKYQSKWWDLQENKDEKTQTITYSSSNDQILGYDKMEDFIKIRTSDDFINMLVFTTLNIDVPHSLTGTSTNDLGNYILTGDYIWDLANSANSEESFNLILDVVILKVNKLHDDKIISEKNKNEAVNWINSNREKIWKYYKIFQDYIFTMKVNMTNLGLNETSQLPINLLFGKTFIQPDKKSYWSSGVSFSSIADGSFRGQATAVSASRNQNQKSFGKTSELYKQSTITEITMNNKTNAKALNVEISRPLFDRMGFSVGDTMLMSVDSLKTDYFEDIRIPIRISGIQKNDLLTPNVYFEKTDYFEVLKYTLLNRAVAFDNQSAYSTILDDNQIISAEWNSYLEFIDDTIKKSGSINHEDTLVLNNAQFSTDDLPVNLRFLTIPRLTNTTAKSESSENVDLERTDLLSYIDGDIDSFWSSKNGIYLNSISNDIWNYRLIRDAILKKAEPFQKVMRAIDQALVGMVIAISLVLISLILMENKNTIILFKSLGYRPREINKYLVTGYFISAFMAIMGAIVINKFLIEKLSPLINESAGISLVYVLSYSYILYAIILFIGFVFLVWGSIKIYTRRQKAKEIIT</sequence>
<feature type="transmembrane region" description="Helical" evidence="1">
    <location>
        <begin position="402"/>
        <end position="422"/>
    </location>
</feature>
<proteinExistence type="predicted"/>
<dbReference type="KEGG" id="mchc:CK556_00420"/>
<dbReference type="PANTHER" id="PTHR30572">
    <property type="entry name" value="MEMBRANE COMPONENT OF TRANSPORTER-RELATED"/>
    <property type="match status" value="1"/>
</dbReference>
<protein>
    <submittedName>
        <fullName evidence="2">ABC transporter permease</fullName>
    </submittedName>
</protein>
<feature type="transmembrane region" description="Helical" evidence="1">
    <location>
        <begin position="1150"/>
        <end position="1172"/>
    </location>
</feature>
<reference evidence="2 3" key="1">
    <citation type="submission" date="2017-08" db="EMBL/GenBank/DDBJ databases">
        <title>Complete Genome Sequence of Mesoplasma chauliocola.</title>
        <authorList>
            <person name="Knight T.F.Jr."/>
            <person name="Citino T."/>
        </authorList>
    </citation>
    <scope>NUCLEOTIDE SEQUENCE [LARGE SCALE GENOMIC DNA]</scope>
    <source>
        <strain evidence="2 3">CHPA-2</strain>
    </source>
</reference>
<feature type="transmembrane region" description="Helical" evidence="1">
    <location>
        <begin position="1066"/>
        <end position="1085"/>
    </location>
</feature>
<dbReference type="InterPro" id="IPR050250">
    <property type="entry name" value="Macrolide_Exporter_MacB"/>
</dbReference>
<evidence type="ECO:0000313" key="3">
    <source>
        <dbReference type="Proteomes" id="UP000232229"/>
    </source>
</evidence>
<dbReference type="Proteomes" id="UP000232229">
    <property type="component" value="Chromosome"/>
</dbReference>
<evidence type="ECO:0000256" key="1">
    <source>
        <dbReference type="SAM" id="Phobius"/>
    </source>
</evidence>
<feature type="transmembrane region" description="Helical" evidence="1">
    <location>
        <begin position="20"/>
        <end position="45"/>
    </location>
</feature>
<feature type="transmembrane region" description="Helical" evidence="1">
    <location>
        <begin position="569"/>
        <end position="588"/>
    </location>
</feature>
<evidence type="ECO:0000313" key="2">
    <source>
        <dbReference type="EMBL" id="ASZ08830.1"/>
    </source>
</evidence>
<dbReference type="RefSeq" id="WP_036246791.1">
    <property type="nucleotide sequence ID" value="NZ_CP023173.1"/>
</dbReference>
<feature type="transmembrane region" description="Helical" evidence="1">
    <location>
        <begin position="497"/>
        <end position="520"/>
    </location>
</feature>
<feature type="transmembrane region" description="Helical" evidence="1">
    <location>
        <begin position="443"/>
        <end position="470"/>
    </location>
</feature>
<organism evidence="2 3">
    <name type="scientific">Mesoplasma chauliocola</name>
    <dbReference type="NCBI Taxonomy" id="216427"/>
    <lineage>
        <taxon>Bacteria</taxon>
        <taxon>Bacillati</taxon>
        <taxon>Mycoplasmatota</taxon>
        <taxon>Mollicutes</taxon>
        <taxon>Entomoplasmatales</taxon>
        <taxon>Entomoplasmataceae</taxon>
        <taxon>Mesoplasma</taxon>
    </lineage>
</organism>